<feature type="compositionally biased region" description="Basic and acidic residues" evidence="5">
    <location>
        <begin position="641"/>
        <end position="670"/>
    </location>
</feature>
<dbReference type="SMART" id="SM00256">
    <property type="entry name" value="FBOX"/>
    <property type="match status" value="1"/>
</dbReference>
<feature type="compositionally biased region" description="Polar residues" evidence="5">
    <location>
        <begin position="1"/>
        <end position="36"/>
    </location>
</feature>
<evidence type="ECO:0000256" key="4">
    <source>
        <dbReference type="PROSITE-ProRule" id="PRU00221"/>
    </source>
</evidence>
<dbReference type="PANTHER" id="PTHR19872:SF9">
    <property type="entry name" value="UBIQUITIN-BINDING SDF UBIQUITIN LIGASE COMPLEX SUBUNIT"/>
    <property type="match status" value="1"/>
</dbReference>
<feature type="compositionally biased region" description="Basic and acidic residues" evidence="5">
    <location>
        <begin position="683"/>
        <end position="694"/>
    </location>
</feature>
<evidence type="ECO:0000256" key="1">
    <source>
        <dbReference type="ARBA" id="ARBA00022574"/>
    </source>
</evidence>
<dbReference type="AlphaFoldDB" id="A0A2N0PVV7"/>
<feature type="region of interest" description="Disordered" evidence="5">
    <location>
        <begin position="305"/>
        <end position="335"/>
    </location>
</feature>
<feature type="compositionally biased region" description="Polar residues" evidence="5">
    <location>
        <begin position="608"/>
        <end position="622"/>
    </location>
</feature>
<dbReference type="InterPro" id="IPR015943">
    <property type="entry name" value="WD40/YVTN_repeat-like_dom_sf"/>
</dbReference>
<dbReference type="VEuPathDB" id="FungiDB:FUN_009933"/>
<sequence>MKNSKASTFKVDTNIVSEGCQSPSPSTPMSASIPLNSSKKSSTSSSKENLTSQFRLPTVANVSLAPTTTTTVVTTTTTTTTSFPPLILKPPPLPKHLDPKEYPLADTPTPPALKRFCFDLNGQPAYIREDEDSEQQIIKLQEALYNMRASGPTTSTSRTVKTSTSSTHQSFNVNYSETKTTGSGARKRPASPDEPSSFDLSSAGQQQSNSSSSGSHGRNNSLSRRSLSPPHKKVRAKAVGNLPEQDNELASRQLMELEFRNASSNQVNIPRTNTPMSNVQSELTLQPTPSTITSTRHYNNNISASNLGMDTPSTARSTHSSALPSPSLSPIIGGSSSNGTNQFDNFFADHTGHEEADSDDITVDEPVNHHENWSVQQTNNMMIDSINTPSLWDLNTMLATFDALPSSMKSYMLFQLLRRCRTNTLQYVSNIILPALRKDFVGMLPLELSLHIVRYLDAPSMCKAAQVNKRWRNVIDGDSLTWQRRLMADGFGVDESEEQRAIAENWGLLRSINSSHNRSRQLDGTSNNNESGTSSSEERTVVEIDDDDTDNMRIVTEENRLEGSSRLATTYNLNDNNNMAVDDMDYIIIEKNNNNNALEIDENDNDGLQDSYTLSPTGTDEQSSSTGVSSSLFVNSSIQQDKGKARADGDWSSFRVDEQEPHQDDDRPYDGDDSDVDAMSQESSDRAELSDERLPLPPSADHPFKAIYRRHYLMRQNWLHGRHKHISFPGHGNNVVTCLQFDSDKIISGSDDQCINVYETATGRLINRLMGHDGGVWALQYVNKTLVSGSTDRTVRVWNLETGECTHVFPGHTSTVRCLQIIMPQNVNTNPNEPPIVEPPIPLIVTGSRDSTLKVWRLPNLDSDPPFQPAIPSSPSDNTQYADNPYYLRTLSGHTHSVRALAGVGNTLVSGSYDCSVRVWNIMTGDCVWRLHGHQQKVYSVVLDAKRKRCMSGSMDGTVKVWNLEDGTNIWTLEGHSSLVGLLDLSHDYLVSAAADSSLRIWNPDDGTCKHVLTTHSGAITCFQHDESKVISGSDGTLRMWDVKTGRHVRDLLNGLSGVWQVRFDERRCVAAVQRNSVTWFEVLDFGVYGIEEDGSQGNSCMDENGVWVDRRIVVLNGGTGEE</sequence>
<feature type="compositionally biased region" description="Low complexity" evidence="5">
    <location>
        <begin position="524"/>
        <end position="535"/>
    </location>
</feature>
<dbReference type="Pfam" id="PF12937">
    <property type="entry name" value="F-box-like"/>
    <property type="match status" value="1"/>
</dbReference>
<organism evidence="7 8">
    <name type="scientific">Rhizophagus irregularis</name>
    <dbReference type="NCBI Taxonomy" id="588596"/>
    <lineage>
        <taxon>Eukaryota</taxon>
        <taxon>Fungi</taxon>
        <taxon>Fungi incertae sedis</taxon>
        <taxon>Mucoromycota</taxon>
        <taxon>Glomeromycotina</taxon>
        <taxon>Glomeromycetes</taxon>
        <taxon>Glomerales</taxon>
        <taxon>Glomeraceae</taxon>
        <taxon>Rhizophagus</taxon>
    </lineage>
</organism>
<dbReference type="SUPFAM" id="SSF50978">
    <property type="entry name" value="WD40 repeat-like"/>
    <property type="match status" value="1"/>
</dbReference>
<dbReference type="InterPro" id="IPR019775">
    <property type="entry name" value="WD40_repeat_CS"/>
</dbReference>
<dbReference type="PRINTS" id="PR00320">
    <property type="entry name" value="GPROTEINBRPT"/>
</dbReference>
<protein>
    <submittedName>
        <fullName evidence="7">WD40 repeat-like protein</fullName>
    </submittedName>
</protein>
<name>A0A2N0PVV7_9GLOM</name>
<dbReference type="Gene3D" id="2.130.10.10">
    <property type="entry name" value="YVTN repeat-like/Quinoprotein amine dehydrogenase"/>
    <property type="match status" value="1"/>
</dbReference>
<dbReference type="PROSITE" id="PS50181">
    <property type="entry name" value="FBOX"/>
    <property type="match status" value="1"/>
</dbReference>
<feature type="region of interest" description="Disordered" evidence="5">
    <location>
        <begin position="149"/>
        <end position="245"/>
    </location>
</feature>
<feature type="repeat" description="WD" evidence="4">
    <location>
        <begin position="973"/>
        <end position="1012"/>
    </location>
</feature>
<dbReference type="PROSITE" id="PS00678">
    <property type="entry name" value="WD_REPEATS_1"/>
    <property type="match status" value="3"/>
</dbReference>
<feature type="region of interest" description="Disordered" evidence="5">
    <location>
        <begin position="1"/>
        <end position="52"/>
    </location>
</feature>
<dbReference type="Proteomes" id="UP000232722">
    <property type="component" value="Unassembled WGS sequence"/>
</dbReference>
<feature type="compositionally biased region" description="Low complexity" evidence="5">
    <location>
        <begin position="623"/>
        <end position="637"/>
    </location>
</feature>
<proteinExistence type="predicted"/>
<dbReference type="Pfam" id="PF00400">
    <property type="entry name" value="WD40"/>
    <property type="match status" value="7"/>
</dbReference>
<feature type="region of interest" description="Disordered" evidence="5">
    <location>
        <begin position="517"/>
        <end position="550"/>
    </location>
</feature>
<dbReference type="CDD" id="cd22147">
    <property type="entry name" value="F-box_SpPof1-like"/>
    <property type="match status" value="1"/>
</dbReference>
<evidence type="ECO:0000313" key="8">
    <source>
        <dbReference type="Proteomes" id="UP000232722"/>
    </source>
</evidence>
<feature type="compositionally biased region" description="Low complexity" evidence="5">
    <location>
        <begin position="320"/>
        <end position="335"/>
    </location>
</feature>
<accession>A0A2N0PVV7</accession>
<feature type="repeat" description="WD" evidence="4">
    <location>
        <begin position="769"/>
        <end position="808"/>
    </location>
</feature>
<dbReference type="InterPro" id="IPR036322">
    <property type="entry name" value="WD40_repeat_dom_sf"/>
</dbReference>
<dbReference type="Gene3D" id="1.20.1280.50">
    <property type="match status" value="1"/>
</dbReference>
<feature type="compositionally biased region" description="Polar residues" evidence="5">
    <location>
        <begin position="305"/>
        <end position="319"/>
    </location>
</feature>
<dbReference type="VEuPathDB" id="FungiDB:RhiirA1_412723"/>
<evidence type="ECO:0000259" key="6">
    <source>
        <dbReference type="PROSITE" id="PS50181"/>
    </source>
</evidence>
<feature type="domain" description="F-box" evidence="6">
    <location>
        <begin position="438"/>
        <end position="485"/>
    </location>
</feature>
<dbReference type="VEuPathDB" id="FungiDB:RhiirA1_56430"/>
<dbReference type="CDD" id="cd00200">
    <property type="entry name" value="WD40"/>
    <property type="match status" value="1"/>
</dbReference>
<evidence type="ECO:0000256" key="5">
    <source>
        <dbReference type="SAM" id="MobiDB-lite"/>
    </source>
</evidence>
<reference evidence="7 8" key="2">
    <citation type="submission" date="2017-09" db="EMBL/GenBank/DDBJ databases">
        <title>Extensive intraspecific genome diversity in a model arbuscular mycorrhizal fungus.</title>
        <authorList>
            <person name="Chen E.C."/>
            <person name="Morin E."/>
            <person name="Beaudet D."/>
            <person name="Noel J."/>
            <person name="Ndikumana S."/>
            <person name="Charron P."/>
            <person name="St-Onge C."/>
            <person name="Giorgi J."/>
            <person name="Grigoriev I.V."/>
            <person name="Roux C."/>
            <person name="Martin F.M."/>
            <person name="Corradi N."/>
        </authorList>
    </citation>
    <scope>NUCLEOTIDE SEQUENCE [LARGE SCALE GENOMIC DNA]</scope>
    <source>
        <strain evidence="7 8">A5</strain>
    </source>
</reference>
<dbReference type="InterPro" id="IPR020472">
    <property type="entry name" value="WD40_PAC1"/>
</dbReference>
<dbReference type="InterPro" id="IPR001680">
    <property type="entry name" value="WD40_rpt"/>
</dbReference>
<feature type="repeat" description="WD" evidence="4">
    <location>
        <begin position="1013"/>
        <end position="1051"/>
    </location>
</feature>
<keyword evidence="2" id="KW-0677">Repeat</keyword>
<dbReference type="PANTHER" id="PTHR19872">
    <property type="entry name" value="UBIQUITIN LIGASE SPECIFICITY FACTOR/HREP PROTEIN"/>
    <property type="match status" value="1"/>
</dbReference>
<feature type="compositionally biased region" description="Low complexity" evidence="5">
    <location>
        <begin position="153"/>
        <end position="167"/>
    </location>
</feature>
<feature type="region of interest" description="Disordered" evidence="5">
    <location>
        <begin position="598"/>
        <end position="701"/>
    </location>
</feature>
<evidence type="ECO:0000256" key="2">
    <source>
        <dbReference type="ARBA" id="ARBA00022737"/>
    </source>
</evidence>
<dbReference type="SUPFAM" id="SSF81383">
    <property type="entry name" value="F-box domain"/>
    <property type="match status" value="1"/>
</dbReference>
<keyword evidence="1 4" id="KW-0853">WD repeat</keyword>
<gene>
    <name evidence="7" type="ORF">RhiirA5_469243</name>
</gene>
<dbReference type="SMART" id="SM00320">
    <property type="entry name" value="WD40"/>
    <property type="match status" value="7"/>
</dbReference>
<evidence type="ECO:0000256" key="3">
    <source>
        <dbReference type="ARBA" id="ARBA00022786"/>
    </source>
</evidence>
<evidence type="ECO:0000313" key="7">
    <source>
        <dbReference type="EMBL" id="PKC10963.1"/>
    </source>
</evidence>
<dbReference type="PROSITE" id="PS50294">
    <property type="entry name" value="WD_REPEATS_REGION"/>
    <property type="match status" value="4"/>
</dbReference>
<feature type="compositionally biased region" description="Low complexity" evidence="5">
    <location>
        <begin position="37"/>
        <end position="47"/>
    </location>
</feature>
<comment type="caution">
    <text evidence="7">The sequence shown here is derived from an EMBL/GenBank/DDBJ whole genome shotgun (WGS) entry which is preliminary data.</text>
</comment>
<dbReference type="InterPro" id="IPR051075">
    <property type="entry name" value="SCF_subunit_WD-repeat"/>
</dbReference>
<dbReference type="InterPro" id="IPR001810">
    <property type="entry name" value="F-box_dom"/>
</dbReference>
<feature type="repeat" description="WD" evidence="4">
    <location>
        <begin position="931"/>
        <end position="972"/>
    </location>
</feature>
<feature type="region of interest" description="Disordered" evidence="5">
    <location>
        <begin position="73"/>
        <end position="99"/>
    </location>
</feature>
<feature type="repeat" description="WD" evidence="4">
    <location>
        <begin position="843"/>
        <end position="858"/>
    </location>
</feature>
<feature type="repeat" description="WD" evidence="4">
    <location>
        <begin position="891"/>
        <end position="930"/>
    </location>
</feature>
<feature type="compositionally biased region" description="Low complexity" evidence="5">
    <location>
        <begin position="200"/>
        <end position="228"/>
    </location>
</feature>
<feature type="compositionally biased region" description="Low complexity" evidence="5">
    <location>
        <begin position="73"/>
        <end position="86"/>
    </location>
</feature>
<keyword evidence="3" id="KW-0833">Ubl conjugation pathway</keyword>
<dbReference type="VEuPathDB" id="FungiDB:RhiirFUN_021738"/>
<reference evidence="7 8" key="1">
    <citation type="submission" date="2016-04" db="EMBL/GenBank/DDBJ databases">
        <title>Genome analyses suggest a sexual origin of heterokaryosis in a supposedly ancient asexual fungus.</title>
        <authorList>
            <person name="Ropars J."/>
            <person name="Sedzielewska K."/>
            <person name="Noel J."/>
            <person name="Charron P."/>
            <person name="Farinelli L."/>
            <person name="Marton T."/>
            <person name="Kruger M."/>
            <person name="Pelin A."/>
            <person name="Brachmann A."/>
            <person name="Corradi N."/>
        </authorList>
    </citation>
    <scope>NUCLEOTIDE SEQUENCE [LARGE SCALE GENOMIC DNA]</scope>
    <source>
        <strain evidence="7 8">A5</strain>
    </source>
</reference>
<dbReference type="PROSITE" id="PS50082">
    <property type="entry name" value="WD_REPEATS_2"/>
    <property type="match status" value="6"/>
</dbReference>
<dbReference type="EMBL" id="LLXJ01000346">
    <property type="protein sequence ID" value="PKC10963.1"/>
    <property type="molecule type" value="Genomic_DNA"/>
</dbReference>
<feature type="compositionally biased region" description="Polar residues" evidence="5">
    <location>
        <begin position="168"/>
        <end position="183"/>
    </location>
</feature>
<dbReference type="InterPro" id="IPR036047">
    <property type="entry name" value="F-box-like_dom_sf"/>
</dbReference>